<dbReference type="SUPFAM" id="SSF56954">
    <property type="entry name" value="Outer membrane efflux proteins (OEP)"/>
    <property type="match status" value="1"/>
</dbReference>
<dbReference type="InterPro" id="IPR003423">
    <property type="entry name" value="OMP_efflux"/>
</dbReference>
<evidence type="ECO:0000256" key="6">
    <source>
        <dbReference type="ARBA" id="ARBA00023136"/>
    </source>
</evidence>
<keyword evidence="10" id="KW-1185">Reference proteome</keyword>
<evidence type="ECO:0000256" key="3">
    <source>
        <dbReference type="ARBA" id="ARBA00022448"/>
    </source>
</evidence>
<name>A0ABU3GZG9_9SPHI</name>
<gene>
    <name evidence="9" type="ORF">QE417_004234</name>
</gene>
<feature type="chain" id="PRO_5045332322" evidence="8">
    <location>
        <begin position="25"/>
        <end position="469"/>
    </location>
</feature>
<dbReference type="EMBL" id="JAVLVU010000001">
    <property type="protein sequence ID" value="MDT3405162.1"/>
    <property type="molecule type" value="Genomic_DNA"/>
</dbReference>
<dbReference type="Proteomes" id="UP001258315">
    <property type="component" value="Unassembled WGS sequence"/>
</dbReference>
<dbReference type="Gene3D" id="1.20.1600.10">
    <property type="entry name" value="Outer membrane efflux proteins (OEP)"/>
    <property type="match status" value="1"/>
</dbReference>
<dbReference type="RefSeq" id="WP_311953358.1">
    <property type="nucleotide sequence ID" value="NZ_JAVLVU010000001.1"/>
</dbReference>
<evidence type="ECO:0000313" key="9">
    <source>
        <dbReference type="EMBL" id="MDT3405162.1"/>
    </source>
</evidence>
<feature type="signal peptide" evidence="8">
    <location>
        <begin position="1"/>
        <end position="24"/>
    </location>
</feature>
<protein>
    <submittedName>
        <fullName evidence="9">Adhesin transport system outer membrane protein</fullName>
    </submittedName>
</protein>
<keyword evidence="7" id="KW-0998">Cell outer membrane</keyword>
<dbReference type="PANTHER" id="PTHR30026:SF20">
    <property type="entry name" value="OUTER MEMBRANE PROTEIN TOLC"/>
    <property type="match status" value="1"/>
</dbReference>
<keyword evidence="8" id="KW-0732">Signal</keyword>
<comment type="similarity">
    <text evidence="2">Belongs to the outer membrane factor (OMF) (TC 1.B.17) family.</text>
</comment>
<evidence type="ECO:0000256" key="4">
    <source>
        <dbReference type="ARBA" id="ARBA00022452"/>
    </source>
</evidence>
<keyword evidence="3" id="KW-0813">Transport</keyword>
<keyword evidence="5" id="KW-0812">Transmembrane</keyword>
<evidence type="ECO:0000313" key="10">
    <source>
        <dbReference type="Proteomes" id="UP001258315"/>
    </source>
</evidence>
<keyword evidence="4" id="KW-1134">Transmembrane beta strand</keyword>
<dbReference type="PANTHER" id="PTHR30026">
    <property type="entry name" value="OUTER MEMBRANE PROTEIN TOLC"/>
    <property type="match status" value="1"/>
</dbReference>
<sequence length="469" mass="52166">MFSRISIYIGLCAAGMCTAFTAAAQETVALSMKEAVQLGVDNYPAIKAKKDQLNSSRASVSQSKAEYLPDVNFSAQNAYGTINGQNGPLIGYRGLAVSSSGPALPNQSWNAAFGALYLTNVNWDFFAFGRAMERIKVQKQIVNRDEADLSQQEFQHKIRIAAAYLNVLAAQRLVKVQQDNLNRTQEIRKVIVARVTNGLNPGVDSSLASTEVSNAKIQLTNARQNEQEQVNQLSQYLGYATPPKDFVLDSTFLVKNPAMPNKPSQLTQENHPMLQFYKDRINVSDEQVKYQKTLALPTFSFVGTFQGRGSGFTLAPAINTPVSHTGSYIDAINPTRYNYLVGIATSWNFSSLFRTRYQVQSQKFISKQYQDEYDMVDQQLRNQQVLADTRIGNALTNAKEAPGQIRSANEAYIQKTTLYKNGLATITDFQQALYVLYRAETNNYIAYNNVLAGAAVQGCLNGRFRRVHQ</sequence>
<organism evidence="9 10">
    <name type="scientific">Mucilaginibacter terrae</name>
    <dbReference type="NCBI Taxonomy" id="1955052"/>
    <lineage>
        <taxon>Bacteria</taxon>
        <taxon>Pseudomonadati</taxon>
        <taxon>Bacteroidota</taxon>
        <taxon>Sphingobacteriia</taxon>
        <taxon>Sphingobacteriales</taxon>
        <taxon>Sphingobacteriaceae</taxon>
        <taxon>Mucilaginibacter</taxon>
    </lineage>
</organism>
<evidence type="ECO:0000256" key="2">
    <source>
        <dbReference type="ARBA" id="ARBA00007613"/>
    </source>
</evidence>
<accession>A0ABU3GZG9</accession>
<evidence type="ECO:0000256" key="1">
    <source>
        <dbReference type="ARBA" id="ARBA00004442"/>
    </source>
</evidence>
<comment type="subcellular location">
    <subcellularLocation>
        <location evidence="1">Cell outer membrane</location>
    </subcellularLocation>
</comment>
<evidence type="ECO:0000256" key="5">
    <source>
        <dbReference type="ARBA" id="ARBA00022692"/>
    </source>
</evidence>
<keyword evidence="6" id="KW-0472">Membrane</keyword>
<reference evidence="10" key="1">
    <citation type="submission" date="2023-07" db="EMBL/GenBank/DDBJ databases">
        <title>Functional and genomic diversity of the sorghum phyllosphere microbiome.</title>
        <authorList>
            <person name="Shade A."/>
        </authorList>
    </citation>
    <scope>NUCLEOTIDE SEQUENCE [LARGE SCALE GENOMIC DNA]</scope>
    <source>
        <strain evidence="10">SORGH_AS_0422</strain>
    </source>
</reference>
<evidence type="ECO:0000256" key="8">
    <source>
        <dbReference type="SAM" id="SignalP"/>
    </source>
</evidence>
<dbReference type="InterPro" id="IPR051906">
    <property type="entry name" value="TolC-like"/>
</dbReference>
<dbReference type="Pfam" id="PF02321">
    <property type="entry name" value="OEP"/>
    <property type="match status" value="1"/>
</dbReference>
<proteinExistence type="inferred from homology"/>
<evidence type="ECO:0000256" key="7">
    <source>
        <dbReference type="ARBA" id="ARBA00023237"/>
    </source>
</evidence>
<comment type="caution">
    <text evidence="9">The sequence shown here is derived from an EMBL/GenBank/DDBJ whole genome shotgun (WGS) entry which is preliminary data.</text>
</comment>